<dbReference type="OrthoDB" id="9775794at2"/>
<evidence type="ECO:0000313" key="3">
    <source>
        <dbReference type="EMBL" id="PJZ24059.1"/>
    </source>
</evidence>
<dbReference type="GO" id="GO:0004300">
    <property type="term" value="F:enoyl-CoA hydratase activity"/>
    <property type="evidence" value="ECO:0007669"/>
    <property type="project" value="UniProtKB-EC"/>
</dbReference>
<dbReference type="PANTHER" id="PTHR11941:SF54">
    <property type="entry name" value="ENOYL-COA HYDRATASE, MITOCHONDRIAL"/>
    <property type="match status" value="1"/>
</dbReference>
<reference evidence="3 4" key="1">
    <citation type="submission" date="2017-07" db="EMBL/GenBank/DDBJ databases">
        <title>Leptospira spp. isolated from tropical soils.</title>
        <authorList>
            <person name="Thibeaux R."/>
            <person name="Iraola G."/>
            <person name="Ferres I."/>
            <person name="Bierque E."/>
            <person name="Girault D."/>
            <person name="Soupe-Gilbert M.-E."/>
            <person name="Picardeau M."/>
            <person name="Goarant C."/>
        </authorList>
    </citation>
    <scope>NUCLEOTIDE SEQUENCE [LARGE SCALE GENOMIC DNA]</scope>
    <source>
        <strain evidence="3 4">MCA1-C-A1</strain>
    </source>
</reference>
<name>A0A2M9X8X4_9LEPT</name>
<evidence type="ECO:0000256" key="2">
    <source>
        <dbReference type="ARBA" id="ARBA00023239"/>
    </source>
</evidence>
<dbReference type="Gene3D" id="1.10.12.10">
    <property type="entry name" value="Lyase 2-enoyl-coa Hydratase, Chain A, domain 2"/>
    <property type="match status" value="1"/>
</dbReference>
<dbReference type="EMBL" id="NPDN01000011">
    <property type="protein sequence ID" value="PJZ24059.1"/>
    <property type="molecule type" value="Genomic_DNA"/>
</dbReference>
<organism evidence="3 4">
    <name type="scientific">Leptospira hartskeerlii</name>
    <dbReference type="NCBI Taxonomy" id="2023177"/>
    <lineage>
        <taxon>Bacteria</taxon>
        <taxon>Pseudomonadati</taxon>
        <taxon>Spirochaetota</taxon>
        <taxon>Spirochaetia</taxon>
        <taxon>Leptospirales</taxon>
        <taxon>Leptospiraceae</taxon>
        <taxon>Leptospira</taxon>
    </lineage>
</organism>
<accession>A0A2M9X8X4</accession>
<keyword evidence="2 3" id="KW-0456">Lyase</keyword>
<dbReference type="GO" id="GO:0006635">
    <property type="term" value="P:fatty acid beta-oxidation"/>
    <property type="evidence" value="ECO:0007669"/>
    <property type="project" value="TreeGrafter"/>
</dbReference>
<dbReference type="InterPro" id="IPR029045">
    <property type="entry name" value="ClpP/crotonase-like_dom_sf"/>
</dbReference>
<dbReference type="CDD" id="cd06558">
    <property type="entry name" value="crotonase-like"/>
    <property type="match status" value="1"/>
</dbReference>
<dbReference type="InterPro" id="IPR001753">
    <property type="entry name" value="Enoyl-CoA_hydra/iso"/>
</dbReference>
<gene>
    <name evidence="3" type="ORF">CH357_18200</name>
</gene>
<dbReference type="Proteomes" id="UP000232196">
    <property type="component" value="Unassembled WGS sequence"/>
</dbReference>
<dbReference type="AlphaFoldDB" id="A0A2M9X8X4"/>
<dbReference type="RefSeq" id="WP_100708191.1">
    <property type="nucleotide sequence ID" value="NZ_NPDL01000012.1"/>
</dbReference>
<comment type="similarity">
    <text evidence="1">Belongs to the enoyl-CoA hydratase/isomerase family.</text>
</comment>
<evidence type="ECO:0000313" key="4">
    <source>
        <dbReference type="Proteomes" id="UP000232196"/>
    </source>
</evidence>
<dbReference type="PANTHER" id="PTHR11941">
    <property type="entry name" value="ENOYL-COA HYDRATASE-RELATED"/>
    <property type="match status" value="1"/>
</dbReference>
<sequence>MKSYTYIQIEKKGPVFCIALNRPDARNAMNTQMIMELSDALTVYEDDPNSRCAVLYANGLHFTFGLELEDVAKSILEQGRNFFKKGNINPWDTGGTDRVRKKPLITAVHGFCLTLGIELMLASDIALAAEKTVFAQMEVQRGILPFGGATIRFVRTSGWGNAMKYILTGDTFDVSEAYRIGIVQEILPKKELLTRAIELAERISAQAPKAIDAVLTNARKAIEVGDLEAIDDLVPLVTDCLKSEDGQEGIRSLLEKRTAVFKGK</sequence>
<keyword evidence="4" id="KW-1185">Reference proteome</keyword>
<dbReference type="NCBIfam" id="NF005126">
    <property type="entry name" value="PRK06563.1"/>
    <property type="match status" value="1"/>
</dbReference>
<proteinExistence type="inferred from homology"/>
<dbReference type="SUPFAM" id="SSF52096">
    <property type="entry name" value="ClpP/crotonase"/>
    <property type="match status" value="1"/>
</dbReference>
<evidence type="ECO:0000256" key="1">
    <source>
        <dbReference type="ARBA" id="ARBA00005254"/>
    </source>
</evidence>
<dbReference type="Pfam" id="PF00378">
    <property type="entry name" value="ECH_1"/>
    <property type="match status" value="1"/>
</dbReference>
<protein>
    <submittedName>
        <fullName evidence="3">Enoyl-CoA hydratase</fullName>
        <ecNumber evidence="3">4.2.1.17</ecNumber>
    </submittedName>
</protein>
<dbReference type="InterPro" id="IPR014748">
    <property type="entry name" value="Enoyl-CoA_hydra_C"/>
</dbReference>
<dbReference type="Gene3D" id="3.90.226.10">
    <property type="entry name" value="2-enoyl-CoA Hydratase, Chain A, domain 1"/>
    <property type="match status" value="1"/>
</dbReference>
<dbReference type="EC" id="4.2.1.17" evidence="3"/>
<comment type="caution">
    <text evidence="3">The sequence shown here is derived from an EMBL/GenBank/DDBJ whole genome shotgun (WGS) entry which is preliminary data.</text>
</comment>